<dbReference type="RefSeq" id="WP_189326331.1">
    <property type="nucleotide sequence ID" value="NZ_BMPQ01000030.1"/>
</dbReference>
<dbReference type="Proteomes" id="UP000637788">
    <property type="component" value="Unassembled WGS sequence"/>
</dbReference>
<evidence type="ECO:0000259" key="1">
    <source>
        <dbReference type="Pfam" id="PF04717"/>
    </source>
</evidence>
<accession>A0A917VPA8</accession>
<feature type="domain" description="Gp5/Type VI secretion system Vgr protein OB-fold" evidence="1">
    <location>
        <begin position="33"/>
        <end position="106"/>
    </location>
</feature>
<reference evidence="2" key="2">
    <citation type="submission" date="2020-09" db="EMBL/GenBank/DDBJ databases">
        <authorList>
            <person name="Sun Q."/>
            <person name="Ohkuma M."/>
        </authorList>
    </citation>
    <scope>NUCLEOTIDE SEQUENCE</scope>
    <source>
        <strain evidence="2">JCM 3035</strain>
    </source>
</reference>
<dbReference type="SUPFAM" id="SSF69255">
    <property type="entry name" value="gp5 N-terminal domain-like"/>
    <property type="match status" value="1"/>
</dbReference>
<reference evidence="2" key="1">
    <citation type="journal article" date="2014" name="Int. J. Syst. Evol. Microbiol.">
        <title>Complete genome sequence of Corynebacterium casei LMG S-19264T (=DSM 44701T), isolated from a smear-ripened cheese.</title>
        <authorList>
            <consortium name="US DOE Joint Genome Institute (JGI-PGF)"/>
            <person name="Walter F."/>
            <person name="Albersmeier A."/>
            <person name="Kalinowski J."/>
            <person name="Ruckert C."/>
        </authorList>
    </citation>
    <scope>NUCLEOTIDE SEQUENCE</scope>
    <source>
        <strain evidence="2">JCM 3035</strain>
    </source>
</reference>
<evidence type="ECO:0000313" key="2">
    <source>
        <dbReference type="EMBL" id="GGL04272.1"/>
    </source>
</evidence>
<gene>
    <name evidence="2" type="ORF">GCM10010094_76330</name>
</gene>
<dbReference type="SUPFAM" id="SSF69349">
    <property type="entry name" value="Phage fibre proteins"/>
    <property type="match status" value="1"/>
</dbReference>
<keyword evidence="3" id="KW-1185">Reference proteome</keyword>
<comment type="caution">
    <text evidence="2">The sequence shown here is derived from an EMBL/GenBank/DDBJ whole genome shotgun (WGS) entry which is preliminary data.</text>
</comment>
<dbReference type="InterPro" id="IPR037026">
    <property type="entry name" value="Vgr_OB-fold_dom_sf"/>
</dbReference>
<sequence>MPELDLMGLLQGQYRTYASDLDATAQPVLGVTIGVVTAVDDEQHLGRVKVQLPLLSERVESAWAQIAVPWAGQRRGSYLLPEVNDEVLVAFRHGDTAYPVVVGFLWNPKDPPPQASPERNIRELRSKTGHLVRFDDTDGQEKLTVASHGGLEITLDDATKQVTIAAGGPSPRARVVIETDGQRISITSPQGNISLQAPMGEVSIEGASIKLQATSGVTISGNPVHLNPPVSALPSVSTGVG</sequence>
<protein>
    <submittedName>
        <fullName evidence="2">Phage tail protein</fullName>
    </submittedName>
</protein>
<evidence type="ECO:0000313" key="3">
    <source>
        <dbReference type="Proteomes" id="UP000637788"/>
    </source>
</evidence>
<dbReference type="Pfam" id="PF04717">
    <property type="entry name" value="Phage_base_V"/>
    <property type="match status" value="1"/>
</dbReference>
<dbReference type="EMBL" id="BMPQ01000030">
    <property type="protein sequence ID" value="GGL04272.1"/>
    <property type="molecule type" value="Genomic_DNA"/>
</dbReference>
<name>A0A917VPA8_9ACTN</name>
<dbReference type="InterPro" id="IPR006531">
    <property type="entry name" value="Gp5/Vgr_OB"/>
</dbReference>
<proteinExistence type="predicted"/>
<dbReference type="AlphaFoldDB" id="A0A917VPA8"/>
<organism evidence="2 3">
    <name type="scientific">Streptomyces flaveus</name>
    <dbReference type="NCBI Taxonomy" id="66370"/>
    <lineage>
        <taxon>Bacteria</taxon>
        <taxon>Bacillati</taxon>
        <taxon>Actinomycetota</taxon>
        <taxon>Actinomycetes</taxon>
        <taxon>Kitasatosporales</taxon>
        <taxon>Streptomycetaceae</taxon>
        <taxon>Streptomyces</taxon>
        <taxon>Streptomyces aurantiacus group</taxon>
    </lineage>
</organism>
<dbReference type="Gene3D" id="2.40.50.230">
    <property type="entry name" value="Gp5 N-terminal domain"/>
    <property type="match status" value="1"/>
</dbReference>